<dbReference type="GO" id="GO:0005634">
    <property type="term" value="C:nucleus"/>
    <property type="evidence" value="ECO:0007669"/>
    <property type="project" value="UniProtKB-SubCell"/>
</dbReference>
<keyword evidence="4 7" id="KW-0863">Zinc-finger</keyword>
<dbReference type="PANTHER" id="PTHR16515">
    <property type="entry name" value="PR DOMAIN ZINC FINGER PROTEIN"/>
    <property type="match status" value="1"/>
</dbReference>
<dbReference type="InterPro" id="IPR036236">
    <property type="entry name" value="Znf_C2H2_sf"/>
</dbReference>
<keyword evidence="5" id="KW-0862">Zinc</keyword>
<feature type="domain" description="C2H2-type" evidence="9">
    <location>
        <begin position="349"/>
        <end position="372"/>
    </location>
</feature>
<feature type="domain" description="C2H2-type" evidence="9">
    <location>
        <begin position="233"/>
        <end position="263"/>
    </location>
</feature>
<protein>
    <recommendedName>
        <fullName evidence="9">C2H2-type domain-containing protein</fullName>
    </recommendedName>
</protein>
<name>A0A7M5UC16_9CNID</name>
<evidence type="ECO:0000256" key="5">
    <source>
        <dbReference type="ARBA" id="ARBA00022833"/>
    </source>
</evidence>
<feature type="domain" description="C2H2-type" evidence="9">
    <location>
        <begin position="320"/>
        <end position="347"/>
    </location>
</feature>
<evidence type="ECO:0000256" key="8">
    <source>
        <dbReference type="SAM" id="MobiDB-lite"/>
    </source>
</evidence>
<dbReference type="FunFam" id="3.30.160.60:FF:000624">
    <property type="entry name" value="zinc finger protein 697"/>
    <property type="match status" value="1"/>
</dbReference>
<feature type="domain" description="C2H2-type" evidence="9">
    <location>
        <begin position="292"/>
        <end position="319"/>
    </location>
</feature>
<feature type="compositionally biased region" description="Low complexity" evidence="8">
    <location>
        <begin position="136"/>
        <end position="147"/>
    </location>
</feature>
<reference evidence="10" key="1">
    <citation type="submission" date="2021-01" db="UniProtKB">
        <authorList>
            <consortium name="EnsemblMetazoa"/>
        </authorList>
    </citation>
    <scope>IDENTIFICATION</scope>
</reference>
<accession>A0A7M5UC16</accession>
<evidence type="ECO:0000256" key="1">
    <source>
        <dbReference type="ARBA" id="ARBA00004123"/>
    </source>
</evidence>
<dbReference type="OrthoDB" id="6022125at2759"/>
<dbReference type="Proteomes" id="UP000594262">
    <property type="component" value="Unplaced"/>
</dbReference>
<dbReference type="SUPFAM" id="SSF57667">
    <property type="entry name" value="beta-beta-alpha zinc fingers"/>
    <property type="match status" value="2"/>
</dbReference>
<feature type="compositionally biased region" description="Polar residues" evidence="8">
    <location>
        <begin position="161"/>
        <end position="179"/>
    </location>
</feature>
<dbReference type="PROSITE" id="PS50157">
    <property type="entry name" value="ZINC_FINGER_C2H2_2"/>
    <property type="match status" value="5"/>
</dbReference>
<dbReference type="EnsemblMetazoa" id="CLYHEMT008776.1">
    <property type="protein sequence ID" value="CLYHEMP008776.1"/>
    <property type="gene ID" value="CLYHEMG008776"/>
</dbReference>
<sequence length="383" mass="44390">MSALQQIEDIVGCGFDKKDQLRFEIRFVNSWVDQIFLEKMIPEGSPLRLRMHMIKEEFLKKSRTKQNEEFKIKEEPIETCDQQQILQKETRDNKQHNMEFESEDTTLFMCNICYTTFPTHQIFIQHQEQCQSHINTTSTKSSQQMKTNISKQKRVIEPESNDFSTDISKTQRNPLSSIVSKLRKAQAGNTDVSSESEPLLECEELNPPSSPKQNQVSTKPDHEIKPMLGTMVHECENCHMTFADAEYLQRHQTRCKNHADSAIKCNICGRGFTAKGSLELHIDAVHLKKKEFVCNICGKAFSRKHILKIHLDTHYGKKDFQCAVCGKRFLQKSNLNRHERIHESKNFGYGCRFCGQAFTQNKHLKNHMMALHPALIDKKVETV</sequence>
<proteinExistence type="predicted"/>
<keyword evidence="11" id="KW-1185">Reference proteome</keyword>
<dbReference type="AlphaFoldDB" id="A0A7M5UC16"/>
<evidence type="ECO:0000259" key="9">
    <source>
        <dbReference type="PROSITE" id="PS50157"/>
    </source>
</evidence>
<dbReference type="InterPro" id="IPR013087">
    <property type="entry name" value="Znf_C2H2_type"/>
</dbReference>
<dbReference type="GeneID" id="136797740"/>
<evidence type="ECO:0000256" key="2">
    <source>
        <dbReference type="ARBA" id="ARBA00022723"/>
    </source>
</evidence>
<comment type="subcellular location">
    <subcellularLocation>
        <location evidence="1">Nucleus</location>
    </subcellularLocation>
</comment>
<evidence type="ECO:0000256" key="7">
    <source>
        <dbReference type="PROSITE-ProRule" id="PRU00042"/>
    </source>
</evidence>
<feature type="region of interest" description="Disordered" evidence="8">
    <location>
        <begin position="135"/>
        <end position="220"/>
    </location>
</feature>
<dbReference type="PROSITE" id="PS00028">
    <property type="entry name" value="ZINC_FINGER_C2H2_1"/>
    <property type="match status" value="4"/>
</dbReference>
<organism evidence="10 11">
    <name type="scientific">Clytia hemisphaerica</name>
    <dbReference type="NCBI Taxonomy" id="252671"/>
    <lineage>
        <taxon>Eukaryota</taxon>
        <taxon>Metazoa</taxon>
        <taxon>Cnidaria</taxon>
        <taxon>Hydrozoa</taxon>
        <taxon>Hydroidolina</taxon>
        <taxon>Leptothecata</taxon>
        <taxon>Obeliida</taxon>
        <taxon>Clytiidae</taxon>
        <taxon>Clytia</taxon>
    </lineage>
</organism>
<dbReference type="GO" id="GO:0010468">
    <property type="term" value="P:regulation of gene expression"/>
    <property type="evidence" value="ECO:0007669"/>
    <property type="project" value="TreeGrafter"/>
</dbReference>
<keyword evidence="6" id="KW-0539">Nucleus</keyword>
<dbReference type="Gene3D" id="3.30.160.60">
    <property type="entry name" value="Classic Zinc Finger"/>
    <property type="match status" value="4"/>
</dbReference>
<evidence type="ECO:0000256" key="6">
    <source>
        <dbReference type="ARBA" id="ARBA00023242"/>
    </source>
</evidence>
<dbReference type="InterPro" id="IPR050331">
    <property type="entry name" value="Zinc_finger"/>
</dbReference>
<dbReference type="RefSeq" id="XP_066910431.1">
    <property type="nucleotide sequence ID" value="XM_067054330.1"/>
</dbReference>
<dbReference type="Pfam" id="PF00096">
    <property type="entry name" value="zf-C2H2"/>
    <property type="match status" value="4"/>
</dbReference>
<evidence type="ECO:0000313" key="11">
    <source>
        <dbReference type="Proteomes" id="UP000594262"/>
    </source>
</evidence>
<keyword evidence="2" id="KW-0479">Metal-binding</keyword>
<evidence type="ECO:0000256" key="3">
    <source>
        <dbReference type="ARBA" id="ARBA00022737"/>
    </source>
</evidence>
<evidence type="ECO:0000313" key="10">
    <source>
        <dbReference type="EnsemblMetazoa" id="CLYHEMP008776.1"/>
    </source>
</evidence>
<feature type="domain" description="C2H2-type" evidence="9">
    <location>
        <begin position="263"/>
        <end position="291"/>
    </location>
</feature>
<dbReference type="GO" id="GO:0008270">
    <property type="term" value="F:zinc ion binding"/>
    <property type="evidence" value="ECO:0007669"/>
    <property type="project" value="UniProtKB-KW"/>
</dbReference>
<dbReference type="SMART" id="SM00355">
    <property type="entry name" value="ZnF_C2H2"/>
    <property type="match status" value="6"/>
</dbReference>
<evidence type="ECO:0000256" key="4">
    <source>
        <dbReference type="ARBA" id="ARBA00022771"/>
    </source>
</evidence>
<dbReference type="PANTHER" id="PTHR16515:SF49">
    <property type="entry name" value="GASTRULA ZINC FINGER PROTEIN XLCGF49.1-LIKE-RELATED"/>
    <property type="match status" value="1"/>
</dbReference>
<keyword evidence="3" id="KW-0677">Repeat</keyword>
<dbReference type="FunFam" id="3.30.160.60:FF:000145">
    <property type="entry name" value="Zinc finger protein 574"/>
    <property type="match status" value="1"/>
</dbReference>